<dbReference type="EMBL" id="JAINVV010000003">
    <property type="protein sequence ID" value="MBY8821878.1"/>
    <property type="molecule type" value="Genomic_DNA"/>
</dbReference>
<dbReference type="Proteomes" id="UP000706039">
    <property type="component" value="Unassembled WGS sequence"/>
</dbReference>
<evidence type="ECO:0000256" key="7">
    <source>
        <dbReference type="ARBA" id="ARBA00022989"/>
    </source>
</evidence>
<feature type="transmembrane region" description="Helical" evidence="9">
    <location>
        <begin position="96"/>
        <end position="113"/>
    </location>
</feature>
<comment type="similarity">
    <text evidence="1 9 11">Belongs to the peptidase A8 family.</text>
</comment>
<dbReference type="PANTHER" id="PTHR33695">
    <property type="entry name" value="LIPOPROTEIN SIGNAL PEPTIDASE"/>
    <property type="match status" value="1"/>
</dbReference>
<dbReference type="NCBIfam" id="TIGR00077">
    <property type="entry name" value="lspA"/>
    <property type="match status" value="1"/>
</dbReference>
<proteinExistence type="inferred from homology"/>
<feature type="transmembrane region" description="Helical" evidence="9">
    <location>
        <begin position="133"/>
        <end position="154"/>
    </location>
</feature>
<evidence type="ECO:0000256" key="9">
    <source>
        <dbReference type="HAMAP-Rule" id="MF_00161"/>
    </source>
</evidence>
<keyword evidence="5 9" id="KW-0064">Aspartyl protease</keyword>
<evidence type="ECO:0000256" key="11">
    <source>
        <dbReference type="RuleBase" id="RU004181"/>
    </source>
</evidence>
<evidence type="ECO:0000313" key="13">
    <source>
        <dbReference type="Proteomes" id="UP000706039"/>
    </source>
</evidence>
<feature type="active site" evidence="9">
    <location>
        <position position="142"/>
    </location>
</feature>
<dbReference type="InterPro" id="IPR001872">
    <property type="entry name" value="Peptidase_A8"/>
</dbReference>
<keyword evidence="7 9" id="KW-1133">Transmembrane helix</keyword>
<protein>
    <recommendedName>
        <fullName evidence="9">Lipoprotein signal peptidase</fullName>
        <ecNumber evidence="9">3.4.23.36</ecNumber>
    </recommendedName>
    <alternativeName>
        <fullName evidence="9">Prolipoprotein signal peptidase</fullName>
    </alternativeName>
    <alternativeName>
        <fullName evidence="9">Signal peptidase II</fullName>
        <shortName evidence="9">SPase II</shortName>
    </alternativeName>
</protein>
<organism evidence="12 13">
    <name type="scientific">Sphingomonas colocasiae</name>
    <dbReference type="NCBI Taxonomy" id="1848973"/>
    <lineage>
        <taxon>Bacteria</taxon>
        <taxon>Pseudomonadati</taxon>
        <taxon>Pseudomonadota</taxon>
        <taxon>Alphaproteobacteria</taxon>
        <taxon>Sphingomonadales</taxon>
        <taxon>Sphingomonadaceae</taxon>
        <taxon>Sphingomonas</taxon>
    </lineage>
</organism>
<keyword evidence="2 9" id="KW-1003">Cell membrane</keyword>
<keyword evidence="13" id="KW-1185">Reference proteome</keyword>
<evidence type="ECO:0000256" key="3">
    <source>
        <dbReference type="ARBA" id="ARBA00022670"/>
    </source>
</evidence>
<feature type="transmembrane region" description="Helical" evidence="9">
    <location>
        <begin position="69"/>
        <end position="89"/>
    </location>
</feature>
<evidence type="ECO:0000256" key="8">
    <source>
        <dbReference type="ARBA" id="ARBA00023136"/>
    </source>
</evidence>
<comment type="catalytic activity">
    <reaction evidence="9 10">
        <text>Release of signal peptides from bacterial membrane prolipoproteins. Hydrolyzes -Xaa-Yaa-Zaa-|-(S,diacylglyceryl)Cys-, in which Xaa is hydrophobic (preferably Leu), and Yaa (Ala or Ser) and Zaa (Gly or Ala) have small, neutral side chains.</text>
        <dbReference type="EC" id="3.4.23.36"/>
    </reaction>
</comment>
<dbReference type="RefSeq" id="WP_222988955.1">
    <property type="nucleotide sequence ID" value="NZ_JAINVV010000003.1"/>
</dbReference>
<name>A0ABS7PKW0_9SPHN</name>
<feature type="active site" evidence="9">
    <location>
        <position position="123"/>
    </location>
</feature>
<keyword evidence="3 9" id="KW-0645">Protease</keyword>
<comment type="caution">
    <text evidence="12">The sequence shown here is derived from an EMBL/GenBank/DDBJ whole genome shotgun (WGS) entry which is preliminary data.</text>
</comment>
<dbReference type="HAMAP" id="MF_00161">
    <property type="entry name" value="LspA"/>
    <property type="match status" value="1"/>
</dbReference>
<evidence type="ECO:0000256" key="6">
    <source>
        <dbReference type="ARBA" id="ARBA00022801"/>
    </source>
</evidence>
<keyword evidence="4 9" id="KW-0812">Transmembrane</keyword>
<dbReference type="Pfam" id="PF01252">
    <property type="entry name" value="Peptidase_A8"/>
    <property type="match status" value="1"/>
</dbReference>
<comment type="function">
    <text evidence="9 10">This protein specifically catalyzes the removal of signal peptides from prolipoproteins.</text>
</comment>
<dbReference type="PROSITE" id="PS00855">
    <property type="entry name" value="SPASE_II"/>
    <property type="match status" value="1"/>
</dbReference>
<accession>A0ABS7PKW0</accession>
<dbReference type="EC" id="3.4.23.36" evidence="9"/>
<evidence type="ECO:0000256" key="5">
    <source>
        <dbReference type="ARBA" id="ARBA00022750"/>
    </source>
</evidence>
<dbReference type="PANTHER" id="PTHR33695:SF1">
    <property type="entry name" value="LIPOPROTEIN SIGNAL PEPTIDASE"/>
    <property type="match status" value="1"/>
</dbReference>
<comment type="subcellular location">
    <subcellularLocation>
        <location evidence="9">Cell membrane</location>
        <topology evidence="9">Multi-pass membrane protein</topology>
    </subcellularLocation>
</comment>
<dbReference type="PRINTS" id="PR00781">
    <property type="entry name" value="LIPOSIGPTASE"/>
</dbReference>
<evidence type="ECO:0000256" key="2">
    <source>
        <dbReference type="ARBA" id="ARBA00022475"/>
    </source>
</evidence>
<keyword evidence="6 9" id="KW-0378">Hydrolase</keyword>
<evidence type="ECO:0000256" key="10">
    <source>
        <dbReference type="RuleBase" id="RU000594"/>
    </source>
</evidence>
<evidence type="ECO:0000313" key="12">
    <source>
        <dbReference type="EMBL" id="MBY8821878.1"/>
    </source>
</evidence>
<keyword evidence="8 9" id="KW-0472">Membrane</keyword>
<evidence type="ECO:0000256" key="4">
    <source>
        <dbReference type="ARBA" id="ARBA00022692"/>
    </source>
</evidence>
<comment type="pathway">
    <text evidence="9">Protein modification; lipoprotein biosynthesis (signal peptide cleavage).</text>
</comment>
<gene>
    <name evidence="9 12" type="primary">lspA</name>
    <name evidence="12" type="ORF">K7G82_06220</name>
</gene>
<dbReference type="GO" id="GO:0004190">
    <property type="term" value="F:aspartic-type endopeptidase activity"/>
    <property type="evidence" value="ECO:0007669"/>
    <property type="project" value="UniProtKB-EC"/>
</dbReference>
<comment type="caution">
    <text evidence="9">Lacks conserved residue(s) required for the propagation of feature annotation.</text>
</comment>
<reference evidence="12 13" key="1">
    <citation type="submission" date="2021-08" db="EMBL/GenBank/DDBJ databases">
        <authorList>
            <person name="Tuo L."/>
        </authorList>
    </citation>
    <scope>NUCLEOTIDE SEQUENCE [LARGE SCALE GENOMIC DNA]</scope>
    <source>
        <strain evidence="12 13">JCM 31229</strain>
    </source>
</reference>
<sequence length="168" mass="18130">MTGTLPARRLGLIVALAILVVDQLVKYAVTGPLGVDGHGKSLEVLPFFNLTYVENNGVSMGFLSADSEAMRWTLVALTGLMSLGVMLWMWREKHRAEVTGLALVLGGALGNIVDRVRFGHVVDFADLHFGDFRPFLVFNIADAAIALGALLFVIRALLPRDEARGALA</sequence>
<evidence type="ECO:0000256" key="1">
    <source>
        <dbReference type="ARBA" id="ARBA00006139"/>
    </source>
</evidence>